<evidence type="ECO:0000313" key="2">
    <source>
        <dbReference type="Proteomes" id="UP000701853"/>
    </source>
</evidence>
<sequence>MFKRLKRAGKRTKVVEQSSSSDDEGLLFDNIFGEEKASFCGQNYEMSDFIVGEEKSYGEGSSLRWLKMNKKKMEQVITIFSSTLDDKVPITDDANQTLNHQKQVQASKVNMDNSSEFEPFFSSQQMIEKIVGPPPLDKRSIKEGTIWIHNQLVMNSYILFCKKRTEERSVEVSVLLNKIKKEDIMRFLELHHVEKFDKHMSVLQMHQRKIYDDECLKIDNSEKYTLNKQLFESISKSLNEAETKEEIDDVDAKYTLNKLLSGST</sequence>
<reference evidence="1 2" key="1">
    <citation type="journal article" date="2021" name="bioRxiv">
        <title>The Gossypium anomalum genome as a resource for cotton improvement and evolutionary analysis of hybrid incompatibility.</title>
        <authorList>
            <person name="Grover C.E."/>
            <person name="Yuan D."/>
            <person name="Arick M.A."/>
            <person name="Miller E.R."/>
            <person name="Hu G."/>
            <person name="Peterson D.G."/>
            <person name="Wendel J.F."/>
            <person name="Udall J.A."/>
        </authorList>
    </citation>
    <scope>NUCLEOTIDE SEQUENCE [LARGE SCALE GENOMIC DNA]</scope>
    <source>
        <strain evidence="1">JFW-Udall</strain>
        <tissue evidence="1">Leaf</tissue>
    </source>
</reference>
<organism evidence="1 2">
    <name type="scientific">Gossypium anomalum</name>
    <dbReference type="NCBI Taxonomy" id="47600"/>
    <lineage>
        <taxon>Eukaryota</taxon>
        <taxon>Viridiplantae</taxon>
        <taxon>Streptophyta</taxon>
        <taxon>Embryophyta</taxon>
        <taxon>Tracheophyta</taxon>
        <taxon>Spermatophyta</taxon>
        <taxon>Magnoliopsida</taxon>
        <taxon>eudicotyledons</taxon>
        <taxon>Gunneridae</taxon>
        <taxon>Pentapetalae</taxon>
        <taxon>rosids</taxon>
        <taxon>malvids</taxon>
        <taxon>Malvales</taxon>
        <taxon>Malvaceae</taxon>
        <taxon>Malvoideae</taxon>
        <taxon>Gossypium</taxon>
    </lineage>
</organism>
<dbReference type="AlphaFoldDB" id="A0A8J5ZW98"/>
<proteinExistence type="predicted"/>
<dbReference type="EMBL" id="JAHUZN010000003">
    <property type="protein sequence ID" value="KAG8498964.1"/>
    <property type="molecule type" value="Genomic_DNA"/>
</dbReference>
<dbReference type="OrthoDB" id="1001620at2759"/>
<accession>A0A8J5ZW98</accession>
<keyword evidence="2" id="KW-1185">Reference proteome</keyword>
<comment type="caution">
    <text evidence="1">The sequence shown here is derived from an EMBL/GenBank/DDBJ whole genome shotgun (WGS) entry which is preliminary data.</text>
</comment>
<name>A0A8J5ZW98_9ROSI</name>
<protein>
    <submittedName>
        <fullName evidence="1">Uncharacterized protein</fullName>
    </submittedName>
</protein>
<gene>
    <name evidence="1" type="ORF">CXB51_005375</name>
</gene>
<evidence type="ECO:0000313" key="1">
    <source>
        <dbReference type="EMBL" id="KAG8498964.1"/>
    </source>
</evidence>
<dbReference type="Proteomes" id="UP000701853">
    <property type="component" value="Chromosome 3"/>
</dbReference>